<organism evidence="16 17">
    <name type="scientific">Cyprinus carpio</name>
    <name type="common">Common carp</name>
    <dbReference type="NCBI Taxonomy" id="7962"/>
    <lineage>
        <taxon>Eukaryota</taxon>
        <taxon>Metazoa</taxon>
        <taxon>Chordata</taxon>
        <taxon>Craniata</taxon>
        <taxon>Vertebrata</taxon>
        <taxon>Euteleostomi</taxon>
        <taxon>Actinopterygii</taxon>
        <taxon>Neopterygii</taxon>
        <taxon>Teleostei</taxon>
        <taxon>Ostariophysi</taxon>
        <taxon>Cypriniformes</taxon>
        <taxon>Cyprinidae</taxon>
        <taxon>Cyprininae</taxon>
        <taxon>Cyprinus</taxon>
    </lineage>
</organism>
<keyword evidence="13" id="KW-0807">Transducer</keyword>
<keyword evidence="11" id="KW-0675">Receptor</keyword>
<dbReference type="PROSITE" id="PS50262">
    <property type="entry name" value="G_PROTEIN_RECEP_F1_2"/>
    <property type="match status" value="1"/>
</dbReference>
<evidence type="ECO:0000256" key="3">
    <source>
        <dbReference type="ARBA" id="ARBA00022606"/>
    </source>
</evidence>
<dbReference type="CDD" id="cd15074">
    <property type="entry name" value="7tmA_Opsin5_neuropsin"/>
    <property type="match status" value="1"/>
</dbReference>
<accession>A0A8C2CAQ7</accession>
<keyword evidence="6 14" id="KW-1133">Transmembrane helix</keyword>
<evidence type="ECO:0000256" key="14">
    <source>
        <dbReference type="SAM" id="Phobius"/>
    </source>
</evidence>
<evidence type="ECO:0000256" key="11">
    <source>
        <dbReference type="ARBA" id="ARBA00023170"/>
    </source>
</evidence>
<evidence type="ECO:0000256" key="9">
    <source>
        <dbReference type="ARBA" id="ARBA00023136"/>
    </source>
</evidence>
<evidence type="ECO:0000256" key="13">
    <source>
        <dbReference type="ARBA" id="ARBA00023224"/>
    </source>
</evidence>
<dbReference type="AlphaFoldDB" id="A0A8C2CAQ7"/>
<dbReference type="SUPFAM" id="SSF81321">
    <property type="entry name" value="Family A G protein-coupled receptor-like"/>
    <property type="match status" value="1"/>
</dbReference>
<name>A0A8C2CAQ7_CYPCA</name>
<keyword evidence="12" id="KW-0325">Glycoprotein</keyword>
<keyword evidence="7" id="KW-0157">Chromophore</keyword>
<evidence type="ECO:0000313" key="17">
    <source>
        <dbReference type="Proteomes" id="UP000694701"/>
    </source>
</evidence>
<protein>
    <submittedName>
        <fullName evidence="16">Opsin 7, group member b</fullName>
    </submittedName>
</protein>
<evidence type="ECO:0000256" key="1">
    <source>
        <dbReference type="ARBA" id="ARBA00004141"/>
    </source>
</evidence>
<dbReference type="GO" id="GO:0009881">
    <property type="term" value="F:photoreceptor activity"/>
    <property type="evidence" value="ECO:0007669"/>
    <property type="project" value="UniProtKB-KW"/>
</dbReference>
<feature type="transmembrane region" description="Helical" evidence="14">
    <location>
        <begin position="57"/>
        <end position="81"/>
    </location>
</feature>
<dbReference type="InterPro" id="IPR000276">
    <property type="entry name" value="GPCR_Rhodpsn"/>
</dbReference>
<sequence length="401" mass="44411">MENSSGTGMFQSRISKENDLLLGTVYTIFGVLSLMGNTTLLFVAYRKKLSLKPAEFFIINLSISDLGMTIFLFPFAIPSAFAHRWLFTEVMCMCYAFCGVLFGICSLSNLTVLSCVCWLKVCCPNYGNKFSSSNARLLVVGVWFYAAVFAVGPLSGWGQYGSEPYGTACCIDWHAPSYNTPAMVYIVCLFFFCYIVPCTIIILSYTLILVTVRGAQHAVQQHVSPQNKISNMQTLLVKLSVAVCIGFLMAWSPYAVVSMWAAFTEPDLVPPIAFALAAMFAKSSTLYNPMVYLVFKPSFRKSLCRDATRCKRTLCPCICQADSQQKSTTSLSKLNTKDKCNLKWVSNGLNESPQSCRQCPEGQTGHYLDITPQRTARILIGSTHSEVAVSQLSNEINSDFL</sequence>
<dbReference type="GO" id="GO:0007602">
    <property type="term" value="P:phototransduction"/>
    <property type="evidence" value="ECO:0007669"/>
    <property type="project" value="UniProtKB-KW"/>
</dbReference>
<feature type="domain" description="G-protein coupled receptors family 1 profile" evidence="15">
    <location>
        <begin position="36"/>
        <end position="292"/>
    </location>
</feature>
<dbReference type="PRINTS" id="PR01244">
    <property type="entry name" value="PEROPSIN"/>
</dbReference>
<dbReference type="InterPro" id="IPR027430">
    <property type="entry name" value="Retinal_BS"/>
</dbReference>
<evidence type="ECO:0000256" key="8">
    <source>
        <dbReference type="ARBA" id="ARBA00023040"/>
    </source>
</evidence>
<dbReference type="InterPro" id="IPR050125">
    <property type="entry name" value="GPCR_opsins"/>
</dbReference>
<evidence type="ECO:0000256" key="7">
    <source>
        <dbReference type="ARBA" id="ARBA00022991"/>
    </source>
</evidence>
<evidence type="ECO:0000256" key="12">
    <source>
        <dbReference type="ARBA" id="ARBA00023180"/>
    </source>
</evidence>
<dbReference type="InterPro" id="IPR017452">
    <property type="entry name" value="GPCR_Rhodpsn_7TM"/>
</dbReference>
<evidence type="ECO:0000256" key="5">
    <source>
        <dbReference type="ARBA" id="ARBA00022925"/>
    </source>
</evidence>
<feature type="transmembrane region" description="Helical" evidence="14">
    <location>
        <begin position="182"/>
        <end position="212"/>
    </location>
</feature>
<keyword evidence="9 14" id="KW-0472">Membrane</keyword>
<evidence type="ECO:0000256" key="2">
    <source>
        <dbReference type="ARBA" id="ARBA00022543"/>
    </source>
</evidence>
<dbReference type="Proteomes" id="UP000694701">
    <property type="component" value="Unplaced"/>
</dbReference>
<dbReference type="GO" id="GO:0016020">
    <property type="term" value="C:membrane"/>
    <property type="evidence" value="ECO:0007669"/>
    <property type="project" value="UniProtKB-SubCell"/>
</dbReference>
<keyword evidence="4 14" id="KW-0812">Transmembrane</keyword>
<keyword evidence="5" id="KW-0681">Retinal protein</keyword>
<feature type="transmembrane region" description="Helical" evidence="14">
    <location>
        <begin position="272"/>
        <end position="295"/>
    </location>
</feature>
<evidence type="ECO:0000313" key="16">
    <source>
        <dbReference type="Ensembl" id="ENSCCRP00020009295.1"/>
    </source>
</evidence>
<dbReference type="Ensembl" id="ENSCCRT00020010364.1">
    <property type="protein sequence ID" value="ENSCCRP00020009295.1"/>
    <property type="gene ID" value="ENSCCRG00020004843.1"/>
</dbReference>
<comment type="subcellular location">
    <subcellularLocation>
        <location evidence="1">Membrane</location>
        <topology evidence="1">Multi-pass membrane protein</topology>
    </subcellularLocation>
</comment>
<keyword evidence="10" id="KW-1015">Disulfide bond</keyword>
<proteinExistence type="predicted"/>
<evidence type="ECO:0000256" key="4">
    <source>
        <dbReference type="ARBA" id="ARBA00022692"/>
    </source>
</evidence>
<dbReference type="PRINTS" id="PR00237">
    <property type="entry name" value="GPCRRHODOPSN"/>
</dbReference>
<reference evidence="16" key="1">
    <citation type="submission" date="2025-08" db="UniProtKB">
        <authorList>
            <consortium name="Ensembl"/>
        </authorList>
    </citation>
    <scope>IDENTIFICATION</scope>
</reference>
<keyword evidence="8" id="KW-0297">G-protein coupled receptor</keyword>
<dbReference type="Pfam" id="PF00001">
    <property type="entry name" value="7tm_1"/>
    <property type="match status" value="1"/>
</dbReference>
<feature type="transmembrane region" description="Helical" evidence="14">
    <location>
        <begin position="137"/>
        <end position="157"/>
    </location>
</feature>
<evidence type="ECO:0000259" key="15">
    <source>
        <dbReference type="PROSITE" id="PS50262"/>
    </source>
</evidence>
<feature type="transmembrane region" description="Helical" evidence="14">
    <location>
        <begin position="233"/>
        <end position="252"/>
    </location>
</feature>
<evidence type="ECO:0000256" key="6">
    <source>
        <dbReference type="ARBA" id="ARBA00022989"/>
    </source>
</evidence>
<dbReference type="PANTHER" id="PTHR24240">
    <property type="entry name" value="OPSIN"/>
    <property type="match status" value="1"/>
</dbReference>
<dbReference type="GO" id="GO:0007601">
    <property type="term" value="P:visual perception"/>
    <property type="evidence" value="ECO:0007669"/>
    <property type="project" value="InterPro"/>
</dbReference>
<feature type="transmembrane region" description="Helical" evidence="14">
    <location>
        <begin position="93"/>
        <end position="116"/>
    </location>
</feature>
<dbReference type="InterPro" id="IPR002962">
    <property type="entry name" value="Peropsin"/>
</dbReference>
<feature type="transmembrane region" description="Helical" evidence="14">
    <location>
        <begin position="20"/>
        <end position="45"/>
    </location>
</feature>
<evidence type="ECO:0000256" key="10">
    <source>
        <dbReference type="ARBA" id="ARBA00023157"/>
    </source>
</evidence>
<dbReference type="PROSITE" id="PS00238">
    <property type="entry name" value="OPSIN"/>
    <property type="match status" value="1"/>
</dbReference>
<keyword evidence="2" id="KW-0600">Photoreceptor protein</keyword>
<dbReference type="FunFam" id="1.20.1070.10:FF:000219">
    <property type="entry name" value="Opsin 5-like 2"/>
    <property type="match status" value="1"/>
</dbReference>
<dbReference type="Gene3D" id="1.20.1070.10">
    <property type="entry name" value="Rhodopsin 7-helix transmembrane proteins"/>
    <property type="match status" value="1"/>
</dbReference>
<keyword evidence="3" id="KW-0716">Sensory transduction</keyword>
<dbReference type="GO" id="GO:0004930">
    <property type="term" value="F:G protein-coupled receptor activity"/>
    <property type="evidence" value="ECO:0007669"/>
    <property type="project" value="UniProtKB-KW"/>
</dbReference>